<comment type="cofactor">
    <cofactor evidence="1">
        <name>Mg(2+)</name>
        <dbReference type="ChEBI" id="CHEBI:18420"/>
    </cofactor>
</comment>
<sequence>MKIVNVVAAIMQQQGRILIARRDNQSDLAGYWEFPGGKMEQDETPVQALIRELEEEFNISHIQVADYIATSTIQQPERIIQLQAWKVVAWQGDIHLRCHTDFCWVTPDEALHYQLAPADIPLLLAYQHT</sequence>
<accession>A0A9D7FUV0</accession>
<dbReference type="GO" id="GO:0044715">
    <property type="term" value="F:8-oxo-dGDP phosphatase activity"/>
    <property type="evidence" value="ECO:0007669"/>
    <property type="project" value="TreeGrafter"/>
</dbReference>
<evidence type="ECO:0000256" key="1">
    <source>
        <dbReference type="ARBA" id="ARBA00001946"/>
    </source>
</evidence>
<keyword evidence="3 5" id="KW-0378">Hydrolase</keyword>
<evidence type="ECO:0000256" key="2">
    <source>
        <dbReference type="ARBA" id="ARBA00005582"/>
    </source>
</evidence>
<dbReference type="InterPro" id="IPR020476">
    <property type="entry name" value="Nudix_hydrolase"/>
</dbReference>
<dbReference type="GO" id="GO:0006281">
    <property type="term" value="P:DNA repair"/>
    <property type="evidence" value="ECO:0007669"/>
    <property type="project" value="InterPro"/>
</dbReference>
<dbReference type="GO" id="GO:0008413">
    <property type="term" value="F:8-oxo-7,8-dihydroguanosine triphosphate pyrophosphatase activity"/>
    <property type="evidence" value="ECO:0007669"/>
    <property type="project" value="TreeGrafter"/>
</dbReference>
<dbReference type="Proteomes" id="UP001296969">
    <property type="component" value="Unassembled WGS sequence"/>
</dbReference>
<dbReference type="PROSITE" id="PS00893">
    <property type="entry name" value="NUDIX_BOX"/>
    <property type="match status" value="1"/>
</dbReference>
<dbReference type="InterPro" id="IPR047127">
    <property type="entry name" value="MutT-like"/>
</dbReference>
<dbReference type="AlphaFoldDB" id="A0A9D7FUV0"/>
<evidence type="ECO:0000256" key="3">
    <source>
        <dbReference type="ARBA" id="ARBA00022801"/>
    </source>
</evidence>
<comment type="similarity">
    <text evidence="2 5">Belongs to the Nudix hydrolase family.</text>
</comment>
<dbReference type="SUPFAM" id="SSF55811">
    <property type="entry name" value="Nudix"/>
    <property type="match status" value="1"/>
</dbReference>
<dbReference type="Proteomes" id="UP000807542">
    <property type="component" value="Unassembled WGS sequence"/>
</dbReference>
<proteinExistence type="inferred from homology"/>
<name>A0A9D7FUV0_9GAMM</name>
<organism evidence="8 9">
    <name type="scientific">Limnobaculum xujianqingii</name>
    <dbReference type="NCBI Taxonomy" id="2738837"/>
    <lineage>
        <taxon>Bacteria</taxon>
        <taxon>Pseudomonadati</taxon>
        <taxon>Pseudomonadota</taxon>
        <taxon>Gammaproteobacteria</taxon>
        <taxon>Enterobacterales</taxon>
        <taxon>Budviciaceae</taxon>
        <taxon>Limnobaculum</taxon>
    </lineage>
</organism>
<dbReference type="GO" id="GO:0044716">
    <property type="term" value="F:8-oxo-GDP phosphatase activity"/>
    <property type="evidence" value="ECO:0007669"/>
    <property type="project" value="TreeGrafter"/>
</dbReference>
<dbReference type="PANTHER" id="PTHR47707:SF2">
    <property type="entry name" value="CTP PYROPHOSPHOHYDROLASE"/>
    <property type="match status" value="1"/>
</dbReference>
<feature type="domain" description="Nudix hydrolase" evidence="6">
    <location>
        <begin position="1"/>
        <end position="128"/>
    </location>
</feature>
<keyword evidence="4" id="KW-0460">Magnesium</keyword>
<gene>
    <name evidence="8" type="ORF">I2492_13570</name>
    <name evidence="7" type="ORF">I2493_12135</name>
</gene>
<dbReference type="EMBL" id="JADRCQ010000003">
    <property type="protein sequence ID" value="MBK5073758.1"/>
    <property type="molecule type" value="Genomic_DNA"/>
</dbReference>
<reference evidence="8 10" key="1">
    <citation type="submission" date="2020-11" db="EMBL/GenBank/DDBJ databases">
        <title>Insectihabitans protaetiae gen. nov. sp. nov. and Insectihabitans allomyrinae sp. nov., isolated from larvae of Protaetia brevitarsis seulensis and Allomyrina dichotoma, respectively.</title>
        <authorList>
            <person name="Lee S.D."/>
            <person name="Byeon Y.-S."/>
            <person name="Kim S.-M."/>
            <person name="Yang H.L."/>
            <person name="Kim I.S."/>
        </authorList>
    </citation>
    <scope>NUCLEOTIDE SEQUENCE</scope>
    <source>
        <strain evidence="8">CWB-B4</strain>
        <strain evidence="7 10">CWB-B43</strain>
    </source>
</reference>
<dbReference type="PRINTS" id="PR00502">
    <property type="entry name" value="NUDIXFAMILY"/>
</dbReference>
<dbReference type="EMBL" id="JADRCP010000003">
    <property type="protein sequence ID" value="MBK5177348.1"/>
    <property type="molecule type" value="Genomic_DNA"/>
</dbReference>
<evidence type="ECO:0000313" key="8">
    <source>
        <dbReference type="EMBL" id="MBK5177348.1"/>
    </source>
</evidence>
<dbReference type="NCBIfam" id="NF007834">
    <property type="entry name" value="PRK10546.1"/>
    <property type="match status" value="1"/>
</dbReference>
<dbReference type="Pfam" id="PF00293">
    <property type="entry name" value="NUDIX"/>
    <property type="match status" value="1"/>
</dbReference>
<evidence type="ECO:0000313" key="10">
    <source>
        <dbReference type="Proteomes" id="UP001296969"/>
    </source>
</evidence>
<dbReference type="GO" id="GO:0035539">
    <property type="term" value="F:8-oxo-7,8-dihydrodeoxyguanosine triphosphate pyrophosphatase activity"/>
    <property type="evidence" value="ECO:0007669"/>
    <property type="project" value="TreeGrafter"/>
</dbReference>
<dbReference type="CDD" id="cd03425">
    <property type="entry name" value="NUDIX_MutT_NudA_like"/>
    <property type="match status" value="1"/>
</dbReference>
<evidence type="ECO:0000256" key="4">
    <source>
        <dbReference type="ARBA" id="ARBA00022842"/>
    </source>
</evidence>
<dbReference type="RefSeq" id="WP_228398524.1">
    <property type="nucleotide sequence ID" value="NZ_JADRCP010000003.1"/>
</dbReference>
<evidence type="ECO:0000313" key="7">
    <source>
        <dbReference type="EMBL" id="MBK5073758.1"/>
    </source>
</evidence>
<dbReference type="InterPro" id="IPR015797">
    <property type="entry name" value="NUDIX_hydrolase-like_dom_sf"/>
</dbReference>
<dbReference type="Gene3D" id="3.90.79.10">
    <property type="entry name" value="Nucleoside Triphosphate Pyrophosphohydrolase"/>
    <property type="match status" value="1"/>
</dbReference>
<dbReference type="InterPro" id="IPR020084">
    <property type="entry name" value="NUDIX_hydrolase_CS"/>
</dbReference>
<dbReference type="PROSITE" id="PS51462">
    <property type="entry name" value="NUDIX"/>
    <property type="match status" value="1"/>
</dbReference>
<dbReference type="PANTHER" id="PTHR47707">
    <property type="entry name" value="8-OXO-DGTP DIPHOSPHATASE"/>
    <property type="match status" value="1"/>
</dbReference>
<comment type="caution">
    <text evidence="8">The sequence shown here is derived from an EMBL/GenBank/DDBJ whole genome shotgun (WGS) entry which is preliminary data.</text>
</comment>
<evidence type="ECO:0000256" key="5">
    <source>
        <dbReference type="RuleBase" id="RU003476"/>
    </source>
</evidence>
<evidence type="ECO:0000313" key="9">
    <source>
        <dbReference type="Proteomes" id="UP000807542"/>
    </source>
</evidence>
<evidence type="ECO:0000259" key="6">
    <source>
        <dbReference type="PROSITE" id="PS51462"/>
    </source>
</evidence>
<protein>
    <submittedName>
        <fullName evidence="8">Pyrimidine (Deoxy)nucleoside triphosphate diphosphatase</fullName>
    </submittedName>
</protein>
<keyword evidence="10" id="KW-1185">Reference proteome</keyword>
<dbReference type="InterPro" id="IPR000086">
    <property type="entry name" value="NUDIX_hydrolase_dom"/>
</dbReference>